<keyword evidence="3" id="KW-1185">Reference proteome</keyword>
<dbReference type="EMBL" id="JACETU010000007">
    <property type="protein sequence ID" value="KAF7424952.1"/>
    <property type="molecule type" value="Genomic_DNA"/>
</dbReference>
<dbReference type="VEuPathDB" id="FungiDB:PC9H_010263"/>
<evidence type="ECO:0000313" key="2">
    <source>
        <dbReference type="EMBL" id="KAF7424952.1"/>
    </source>
</evidence>
<evidence type="ECO:0000313" key="3">
    <source>
        <dbReference type="Proteomes" id="UP000623687"/>
    </source>
</evidence>
<evidence type="ECO:0000256" key="1">
    <source>
        <dbReference type="SAM" id="MobiDB-lite"/>
    </source>
</evidence>
<feature type="compositionally biased region" description="Polar residues" evidence="1">
    <location>
        <begin position="18"/>
        <end position="33"/>
    </location>
</feature>
<comment type="caution">
    <text evidence="2">The sequence shown here is derived from an EMBL/GenBank/DDBJ whole genome shotgun (WGS) entry which is preliminary data.</text>
</comment>
<dbReference type="AlphaFoldDB" id="A0A8H6ZQM8"/>
<name>A0A8H6ZQM8_PLEOS</name>
<protein>
    <submittedName>
        <fullName evidence="2">Uncharacterized protein</fullName>
    </submittedName>
</protein>
<dbReference type="GeneID" id="59380081"/>
<proteinExistence type="predicted"/>
<gene>
    <name evidence="2" type="ORF">PC9H_010263</name>
</gene>
<organism evidence="2 3">
    <name type="scientific">Pleurotus ostreatus</name>
    <name type="common">Oyster mushroom</name>
    <name type="synonym">White-rot fungus</name>
    <dbReference type="NCBI Taxonomy" id="5322"/>
    <lineage>
        <taxon>Eukaryota</taxon>
        <taxon>Fungi</taxon>
        <taxon>Dikarya</taxon>
        <taxon>Basidiomycota</taxon>
        <taxon>Agaricomycotina</taxon>
        <taxon>Agaricomycetes</taxon>
        <taxon>Agaricomycetidae</taxon>
        <taxon>Agaricales</taxon>
        <taxon>Pleurotineae</taxon>
        <taxon>Pleurotaceae</taxon>
        <taxon>Pleurotus</taxon>
    </lineage>
</organism>
<reference evidence="2" key="1">
    <citation type="submission" date="2019-07" db="EMBL/GenBank/DDBJ databases">
        <authorList>
            <person name="Palmer J.M."/>
        </authorList>
    </citation>
    <scope>NUCLEOTIDE SEQUENCE</scope>
    <source>
        <strain evidence="2">PC9</strain>
    </source>
</reference>
<dbReference type="Proteomes" id="UP000623687">
    <property type="component" value="Unassembled WGS sequence"/>
</dbReference>
<feature type="region of interest" description="Disordered" evidence="1">
    <location>
        <begin position="1"/>
        <end position="90"/>
    </location>
</feature>
<dbReference type="RefSeq" id="XP_036629146.1">
    <property type="nucleotide sequence ID" value="XM_036779757.1"/>
</dbReference>
<sequence length="384" mass="42545">MTWLQRFVTPPDVPNAQRRATPSSSSGNIAQTFHRSRIASNPVPPRDGQTSGYVVGHSPQGTREEPSEQPTKPKGSDRKDKGVWISARKPSADAKTPSVLMGRTFGCFFLAPQLGQLQISRIMRVWVITMRVTDTSTSFSPLRADALRMPESAAWEITNPVVGQNSSMSDEPAPRYTTFYEAMLALGFVKPDTPRQITEVNPLAALAHARCILQQRKLVLNTTYLRCLLDLGWLSDAEKSALTSAEVLAVEEHRAKLPHLLASLPSFTVAEDIPVEVALDIPVRPGDGQRLDVEANATSYAMACEAIIDYNAFDMMSSVVADIYSQKFAALHKAGDQARYDFSTPRLQGGISKENHEKENIHDRKRKRDGVDVEVEAKKNRQQF</sequence>
<accession>A0A8H6ZQM8</accession>
<feature type="compositionally biased region" description="Basic and acidic residues" evidence="1">
    <location>
        <begin position="369"/>
        <end position="384"/>
    </location>
</feature>
<feature type="region of interest" description="Disordered" evidence="1">
    <location>
        <begin position="356"/>
        <end position="384"/>
    </location>
</feature>